<feature type="chain" id="PRO_5044656270" evidence="1">
    <location>
        <begin position="19"/>
        <end position="1460"/>
    </location>
</feature>
<dbReference type="EMBL" id="CP059472">
    <property type="protein sequence ID" value="QMS99493.1"/>
    <property type="molecule type" value="Genomic_DNA"/>
</dbReference>
<proteinExistence type="predicted"/>
<dbReference type="InterPro" id="IPR026341">
    <property type="entry name" value="T9SS_type_B"/>
</dbReference>
<accession>A0A7D7LVB0</accession>
<protein>
    <submittedName>
        <fullName evidence="3">Choice-of-anchor L domain-containing protein</fullName>
    </submittedName>
</protein>
<evidence type="ECO:0000313" key="3">
    <source>
        <dbReference type="EMBL" id="QMS99493.1"/>
    </source>
</evidence>
<sequence length="1460" mass="150115">MKKLFLLYVLLISTSAFAQSSRQGSIPASPTAKSMLAGSFIDVNTPAYPQSSFSVQQLIENVLISGGANCAASVTNVVVSPNLGPSSPSRSWGYFNKGTTAFPFNEGLVLMTGQASQAGNSFIPGNLSGTLNTLGDPDLAAAIGVPNSNLRDATFIQFDFVPVTSEITFNYIFASEEYSGGFACNYTDGFALLLKKVTDPTYTNMAVLPGGGGPVSVTNIHPYVSAACPAINQQYYAGNNTANIETNFAGRTIPLTATAPVVPGQTYRFKMVLADYNDTEYDTGVFFQAGSFNIGVQLTDPSGNPLPANMSICAGSSQILNATVPVAGATYQWYLNGGPISGATASSYTATQAGVYSVQVLVPGSTCPGSAEITITNLPLPQALDAALSVCSATANGIFNLTLAQPSISTTPGVTFRYYLSLADATAGNTNTIANPAAHTSAGGTVYVRVTGAQCSDIAELTLAVNPTPAPPVITASSTFLCGSAGVTLTSSYATGNTWSTGATTQSITVTTPGTYTVTQNSGACTSAPASVVITAATNPNVQITGNLAFCQGGSTTLTATVSGTGNTFLWSTGAATPTVTVSTGGTYTVTVTTAQNCQYTQSVTVQADTPPIAQGSSLSICSPAATGTFDLTSAQPSISTTPGVTFAYYVNQADANAGNANTIGAPATFVSGTATVYVRVTSGTCAVVVPLQLTVSQTVVPTITASSTVICGTGSVTLTSNFATGNTWSTGATTQSITVTTPGTYTLTNTSGSCTGSPASVTITGNADPNVQITGNTAFCAGSSTTLTATATGTGNTFLWSNGAATAATTVNTAGTYTVTVTTPGNCQFTQSVTVTQNPVPVAQNAALSTCSPTNTFTFDLTSAQPAMSTQTGVTFTYYTNVADANAGNTNNITTPATYNSGTATIFVRVSNANCAVVVQLQLTVTVTPAPVITQSAPAICGTTPVTLTSNYTTGNVWSTGATTQSITVTTPGTYSLTVANGACASQPVSVNIVQNNDPNVQISGNLSFCPGGNTTLTANVTGTGHTFLWSNGSAAQSTVVNTAGTYTVTVTTPAGCQYTATATVTTDAPININIAQPAQITCTNPSITLNASASTFQAGATILWTATAGGNIVSGANTLNPVVNEGGNYTLTITNNFGNNCSQQQTVTVVENNLPPVITLTANDMNICAGESVTLTASGAQDYTWTGLPGAGNTQVVSPTVTTTYTVTGIGANGCQGTVANITITVVPAIISALEDVQFCEGLSDVLDAGAGPNYTYLWSTGATTQTITVDTPGTYTVTINNGVCSQTFSANASFTPLVEVKEIVYENNTLTVIVDDPSPNLEFSIDNGLTWQSSNIFANILRNTTYFISVRYKDQTCFGTVEYLTFFIGNAITPNGDGINDHIDFTGVSKYKNFSASIHDRYGKEVFRASSSKTVWTGNYTTFKVSTDTYWYKVTWTDPITQRPVLRTGWILVKNRD</sequence>
<dbReference type="Proteomes" id="UP000539710">
    <property type="component" value="Unassembled WGS sequence"/>
</dbReference>
<dbReference type="Gene3D" id="2.60.40.10">
    <property type="entry name" value="Immunoglobulins"/>
    <property type="match status" value="1"/>
</dbReference>
<keyword evidence="5" id="KW-1185">Reference proteome</keyword>
<evidence type="ECO:0000313" key="4">
    <source>
        <dbReference type="Proteomes" id="UP000515349"/>
    </source>
</evidence>
<dbReference type="InterPro" id="IPR013783">
    <property type="entry name" value="Ig-like_fold"/>
</dbReference>
<keyword evidence="1" id="KW-0732">Signal</keyword>
<dbReference type="NCBIfam" id="TIGR04131">
    <property type="entry name" value="Bac_Flav_CTERM"/>
    <property type="match status" value="1"/>
</dbReference>
<dbReference type="KEGG" id="cbau:H1R16_05710"/>
<name>A0A7D7LVB0_9FLAO</name>
<dbReference type="InterPro" id="IPR049804">
    <property type="entry name" value="Choice_anch_L"/>
</dbReference>
<organism evidence="3 4">
    <name type="scientific">Marnyiella aurantia</name>
    <dbReference type="NCBI Taxonomy" id="2758037"/>
    <lineage>
        <taxon>Bacteria</taxon>
        <taxon>Pseudomonadati</taxon>
        <taxon>Bacteroidota</taxon>
        <taxon>Flavobacteriia</taxon>
        <taxon>Flavobacteriales</taxon>
        <taxon>Weeksellaceae</taxon>
        <taxon>Marnyiella</taxon>
    </lineage>
</organism>
<dbReference type="RefSeq" id="WP_181887969.1">
    <property type="nucleotide sequence ID" value="NZ_CP059472.1"/>
</dbReference>
<evidence type="ECO:0000313" key="2">
    <source>
        <dbReference type="EMBL" id="MBA5247872.1"/>
    </source>
</evidence>
<reference evidence="2" key="4">
    <citation type="submission" date="2020-07" db="EMBL/GenBank/DDBJ databases">
        <authorList>
            <person name="Yang C."/>
        </authorList>
    </citation>
    <scope>NUCLEOTIDE SEQUENCE</scope>
    <source>
        <strain evidence="2">Cx-624</strain>
    </source>
</reference>
<reference evidence="3" key="1">
    <citation type="submission" date="2020-07" db="EMBL/GenBank/DDBJ databases">
        <title>Chryseobacterium sp. CX-624.</title>
        <authorList>
            <person name="Yang C."/>
        </authorList>
    </citation>
    <scope>NUCLEOTIDE SEQUENCE</scope>
    <source>
        <strain evidence="3">CX-624</strain>
    </source>
</reference>
<dbReference type="Pfam" id="PF13585">
    <property type="entry name" value="CHU_C"/>
    <property type="match status" value="1"/>
</dbReference>
<gene>
    <name evidence="3" type="ORF">H1R16_05710</name>
    <name evidence="2" type="ORF">H2507_11920</name>
</gene>
<dbReference type="EMBL" id="JACEUX010000005">
    <property type="protein sequence ID" value="MBA5247872.1"/>
    <property type="molecule type" value="Genomic_DNA"/>
</dbReference>
<dbReference type="Proteomes" id="UP000515349">
    <property type="component" value="Chromosome"/>
</dbReference>
<dbReference type="NCBIfam" id="NF038133">
    <property type="entry name" value="choice_anch_L"/>
    <property type="match status" value="1"/>
</dbReference>
<evidence type="ECO:0000256" key="1">
    <source>
        <dbReference type="SAM" id="SignalP"/>
    </source>
</evidence>
<reference evidence="4" key="2">
    <citation type="submission" date="2020-07" db="EMBL/GenBank/DDBJ databases">
        <title>Chryseobacterium sp.cx-624.</title>
        <authorList>
            <person name="Yang C."/>
        </authorList>
    </citation>
    <scope>NUCLEOTIDE SEQUENCE [LARGE SCALE GENOMIC DNA]</scope>
    <source>
        <strain evidence="4">cx-624</strain>
    </source>
</reference>
<feature type="signal peptide" evidence="1">
    <location>
        <begin position="1"/>
        <end position="18"/>
    </location>
</feature>
<evidence type="ECO:0000313" key="5">
    <source>
        <dbReference type="Proteomes" id="UP000539710"/>
    </source>
</evidence>
<reference evidence="5" key="3">
    <citation type="submission" date="2020-07" db="EMBL/GenBank/DDBJ databases">
        <title>Flavobacterium sp. xlx-214.</title>
        <authorList>
            <person name="Yang C."/>
        </authorList>
    </citation>
    <scope>NUCLEOTIDE SEQUENCE [LARGE SCALE GENOMIC DNA]</scope>
    <source>
        <strain evidence="5">CX-624</strain>
    </source>
</reference>